<dbReference type="SMART" id="SM00387">
    <property type="entry name" value="HATPase_c"/>
    <property type="match status" value="1"/>
</dbReference>
<dbReference type="Gene3D" id="3.30.565.10">
    <property type="entry name" value="Histidine kinase-like ATPase, C-terminal domain"/>
    <property type="match status" value="1"/>
</dbReference>
<dbReference type="Gene3D" id="6.10.340.10">
    <property type="match status" value="1"/>
</dbReference>
<dbReference type="SMART" id="SM00388">
    <property type="entry name" value="HisKA"/>
    <property type="match status" value="1"/>
</dbReference>
<dbReference type="PROSITE" id="PS50885">
    <property type="entry name" value="HAMP"/>
    <property type="match status" value="1"/>
</dbReference>
<evidence type="ECO:0000256" key="13">
    <source>
        <dbReference type="ARBA" id="ARBA00023012"/>
    </source>
</evidence>
<evidence type="ECO:0000259" key="16">
    <source>
        <dbReference type="PROSITE" id="PS50109"/>
    </source>
</evidence>
<comment type="caution">
    <text evidence="18">The sequence shown here is derived from an EMBL/GenBank/DDBJ whole genome shotgun (WGS) entry which is preliminary data.</text>
</comment>
<dbReference type="FunFam" id="3.30.565.10:FF:000006">
    <property type="entry name" value="Sensor histidine kinase WalK"/>
    <property type="match status" value="1"/>
</dbReference>
<evidence type="ECO:0000256" key="1">
    <source>
        <dbReference type="ARBA" id="ARBA00000085"/>
    </source>
</evidence>
<evidence type="ECO:0000256" key="2">
    <source>
        <dbReference type="ARBA" id="ARBA00004651"/>
    </source>
</evidence>
<keyword evidence="9" id="KW-0547">Nucleotide-binding</keyword>
<accession>A0A7X0VZ85</accession>
<keyword evidence="5" id="KW-1003">Cell membrane</keyword>
<dbReference type="InterPro" id="IPR004358">
    <property type="entry name" value="Sig_transdc_His_kin-like_C"/>
</dbReference>
<gene>
    <name evidence="18" type="ORF">H7C18_22675</name>
</gene>
<dbReference type="Gene3D" id="1.10.287.130">
    <property type="match status" value="1"/>
</dbReference>
<dbReference type="GO" id="GO:0005524">
    <property type="term" value="F:ATP binding"/>
    <property type="evidence" value="ECO:0007669"/>
    <property type="project" value="UniProtKB-KW"/>
</dbReference>
<evidence type="ECO:0000256" key="12">
    <source>
        <dbReference type="ARBA" id="ARBA00022989"/>
    </source>
</evidence>
<dbReference type="GO" id="GO:0000155">
    <property type="term" value="F:phosphorelay sensor kinase activity"/>
    <property type="evidence" value="ECO:0007669"/>
    <property type="project" value="InterPro"/>
</dbReference>
<organism evidence="18 19">
    <name type="scientific">Cohnella zeiphila</name>
    <dbReference type="NCBI Taxonomy" id="2761120"/>
    <lineage>
        <taxon>Bacteria</taxon>
        <taxon>Bacillati</taxon>
        <taxon>Bacillota</taxon>
        <taxon>Bacilli</taxon>
        <taxon>Bacillales</taxon>
        <taxon>Paenibacillaceae</taxon>
        <taxon>Cohnella</taxon>
    </lineage>
</organism>
<evidence type="ECO:0000256" key="15">
    <source>
        <dbReference type="SAM" id="Phobius"/>
    </source>
</evidence>
<protein>
    <recommendedName>
        <fullName evidence="4">Signal transduction histidine-protein kinase ArlS</fullName>
        <ecNumber evidence="3">2.7.13.3</ecNumber>
    </recommendedName>
</protein>
<evidence type="ECO:0000256" key="5">
    <source>
        <dbReference type="ARBA" id="ARBA00022475"/>
    </source>
</evidence>
<dbReference type="RefSeq" id="WP_185131383.1">
    <property type="nucleotide sequence ID" value="NZ_JACJVO010000028.1"/>
</dbReference>
<dbReference type="PANTHER" id="PTHR45528">
    <property type="entry name" value="SENSOR HISTIDINE KINASE CPXA"/>
    <property type="match status" value="1"/>
</dbReference>
<dbReference type="Pfam" id="PF02518">
    <property type="entry name" value="HATPase_c"/>
    <property type="match status" value="1"/>
</dbReference>
<dbReference type="Pfam" id="PF00512">
    <property type="entry name" value="HisKA"/>
    <property type="match status" value="1"/>
</dbReference>
<dbReference type="CDD" id="cd06225">
    <property type="entry name" value="HAMP"/>
    <property type="match status" value="1"/>
</dbReference>
<dbReference type="InterPro" id="IPR003661">
    <property type="entry name" value="HisK_dim/P_dom"/>
</dbReference>
<dbReference type="Pfam" id="PF00672">
    <property type="entry name" value="HAMP"/>
    <property type="match status" value="1"/>
</dbReference>
<reference evidence="18 19" key="1">
    <citation type="submission" date="2020-08" db="EMBL/GenBank/DDBJ databases">
        <title>Cohnella phylogeny.</title>
        <authorList>
            <person name="Dunlap C."/>
        </authorList>
    </citation>
    <scope>NUCLEOTIDE SEQUENCE [LARGE SCALE GENOMIC DNA]</scope>
    <source>
        <strain evidence="18 19">CBP 2801</strain>
    </source>
</reference>
<dbReference type="InterPro" id="IPR003660">
    <property type="entry name" value="HAMP_dom"/>
</dbReference>
<dbReference type="InterPro" id="IPR005467">
    <property type="entry name" value="His_kinase_dom"/>
</dbReference>
<keyword evidence="6" id="KW-0597">Phosphoprotein</keyword>
<evidence type="ECO:0000313" key="19">
    <source>
        <dbReference type="Proteomes" id="UP000564644"/>
    </source>
</evidence>
<evidence type="ECO:0000256" key="14">
    <source>
        <dbReference type="ARBA" id="ARBA00023136"/>
    </source>
</evidence>
<dbReference type="PANTHER" id="PTHR45528:SF12">
    <property type="entry name" value="SENSOR HISTIDINE KINASE ARSS"/>
    <property type="match status" value="1"/>
</dbReference>
<dbReference type="AlphaFoldDB" id="A0A7X0VZ85"/>
<keyword evidence="7" id="KW-0808">Transferase</keyword>
<dbReference type="InterPro" id="IPR050398">
    <property type="entry name" value="HssS/ArlS-like"/>
</dbReference>
<dbReference type="InterPro" id="IPR036097">
    <property type="entry name" value="HisK_dim/P_sf"/>
</dbReference>
<dbReference type="CDD" id="cd00075">
    <property type="entry name" value="HATPase"/>
    <property type="match status" value="1"/>
</dbReference>
<dbReference type="SUPFAM" id="SSF158472">
    <property type="entry name" value="HAMP domain-like"/>
    <property type="match status" value="1"/>
</dbReference>
<dbReference type="SMART" id="SM00304">
    <property type="entry name" value="HAMP"/>
    <property type="match status" value="1"/>
</dbReference>
<keyword evidence="10" id="KW-0418">Kinase</keyword>
<dbReference type="EMBL" id="JACJVO010000028">
    <property type="protein sequence ID" value="MBB6733733.1"/>
    <property type="molecule type" value="Genomic_DNA"/>
</dbReference>
<evidence type="ECO:0000259" key="17">
    <source>
        <dbReference type="PROSITE" id="PS50885"/>
    </source>
</evidence>
<evidence type="ECO:0000256" key="10">
    <source>
        <dbReference type="ARBA" id="ARBA00022777"/>
    </source>
</evidence>
<keyword evidence="14 15" id="KW-0472">Membrane</keyword>
<proteinExistence type="predicted"/>
<dbReference type="GO" id="GO:0005886">
    <property type="term" value="C:plasma membrane"/>
    <property type="evidence" value="ECO:0007669"/>
    <property type="project" value="UniProtKB-SubCell"/>
</dbReference>
<evidence type="ECO:0000256" key="9">
    <source>
        <dbReference type="ARBA" id="ARBA00022741"/>
    </source>
</evidence>
<keyword evidence="8 15" id="KW-0812">Transmembrane</keyword>
<evidence type="ECO:0000256" key="3">
    <source>
        <dbReference type="ARBA" id="ARBA00012438"/>
    </source>
</evidence>
<dbReference type="SUPFAM" id="SSF55874">
    <property type="entry name" value="ATPase domain of HSP90 chaperone/DNA topoisomerase II/histidine kinase"/>
    <property type="match status" value="1"/>
</dbReference>
<evidence type="ECO:0000256" key="4">
    <source>
        <dbReference type="ARBA" id="ARBA00015735"/>
    </source>
</evidence>
<dbReference type="Proteomes" id="UP000564644">
    <property type="component" value="Unassembled WGS sequence"/>
</dbReference>
<feature type="domain" description="Histidine kinase" evidence="16">
    <location>
        <begin position="237"/>
        <end position="450"/>
    </location>
</feature>
<evidence type="ECO:0000256" key="8">
    <source>
        <dbReference type="ARBA" id="ARBA00022692"/>
    </source>
</evidence>
<dbReference type="InterPro" id="IPR041610">
    <property type="entry name" value="ArlS_N"/>
</dbReference>
<keyword evidence="13" id="KW-0902">Two-component regulatory system</keyword>
<comment type="catalytic activity">
    <reaction evidence="1">
        <text>ATP + protein L-histidine = ADP + protein N-phospho-L-histidine.</text>
        <dbReference type="EC" id="2.7.13.3"/>
    </reaction>
</comment>
<evidence type="ECO:0000256" key="7">
    <source>
        <dbReference type="ARBA" id="ARBA00022679"/>
    </source>
</evidence>
<dbReference type="PROSITE" id="PS50109">
    <property type="entry name" value="HIS_KIN"/>
    <property type="match status" value="1"/>
</dbReference>
<dbReference type="EC" id="2.7.13.3" evidence="3"/>
<feature type="transmembrane region" description="Helical" evidence="15">
    <location>
        <begin position="148"/>
        <end position="173"/>
    </location>
</feature>
<evidence type="ECO:0000313" key="18">
    <source>
        <dbReference type="EMBL" id="MBB6733733.1"/>
    </source>
</evidence>
<comment type="subcellular location">
    <subcellularLocation>
        <location evidence="2">Cell membrane</location>
        <topology evidence="2">Multi-pass membrane protein</topology>
    </subcellularLocation>
</comment>
<dbReference type="PRINTS" id="PR00344">
    <property type="entry name" value="BCTRLSENSOR"/>
</dbReference>
<evidence type="ECO:0000256" key="11">
    <source>
        <dbReference type="ARBA" id="ARBA00022840"/>
    </source>
</evidence>
<dbReference type="Pfam" id="PF18719">
    <property type="entry name" value="ArlS_N"/>
    <property type="match status" value="1"/>
</dbReference>
<keyword evidence="12 15" id="KW-1133">Transmembrane helix</keyword>
<keyword evidence="11" id="KW-0067">ATP-binding</keyword>
<keyword evidence="19" id="KW-1185">Reference proteome</keyword>
<dbReference type="InterPro" id="IPR003594">
    <property type="entry name" value="HATPase_dom"/>
</dbReference>
<evidence type="ECO:0000256" key="6">
    <source>
        <dbReference type="ARBA" id="ARBA00022553"/>
    </source>
</evidence>
<name>A0A7X0VZ85_9BACL</name>
<sequence length="459" mass="51494">MNIKNKLTLLVSVTVICILIIADFIIYFLFIRTATHNEIQTLQSKAEQIIEKIGPQPLMRNSRAMDLRTMVPEDTAIRIVDENSKLILLVQNDPFELPPFHYAASNESELEDGDQNVIIVRVPIITTGSTPAGTLEMIEKMDSLDSSIGMLVTVLAFSTGGAALLSVIGGLLISRTIMNPISDHIRTMQDIERSLTFKKIPSHRKNKDELSQLTDTFNRMMERLEGSFLRQRQFVSDASHELNTTLTIIEGYAGMLKRWGTTNEEVQRESIENIYEESKRMKKMTRQLLDLASSQNDPKLEIESFSILECCKQAASLANKLHKRDIAVRAKGALDPIIQADPQKIKQLLLILLDNALKYSDKQIEMTVSTQGEDTEIRVKDYGIGIPKEHIGYVFDRFYRVDQARQRQTGGAGLGLPIAKSIVQEHGGTIAVRSEEGAGTEFTVRLPNTQTREPVKPAE</sequence>
<dbReference type="InterPro" id="IPR036890">
    <property type="entry name" value="HATPase_C_sf"/>
</dbReference>
<dbReference type="SUPFAM" id="SSF47384">
    <property type="entry name" value="Homodimeric domain of signal transducing histidine kinase"/>
    <property type="match status" value="1"/>
</dbReference>
<dbReference type="CDD" id="cd00082">
    <property type="entry name" value="HisKA"/>
    <property type="match status" value="1"/>
</dbReference>
<feature type="domain" description="HAMP" evidence="17">
    <location>
        <begin position="175"/>
        <end position="229"/>
    </location>
</feature>
<feature type="transmembrane region" description="Helical" evidence="15">
    <location>
        <begin position="7"/>
        <end position="30"/>
    </location>
</feature>
<dbReference type="FunFam" id="1.10.287.130:FF:000001">
    <property type="entry name" value="Two-component sensor histidine kinase"/>
    <property type="match status" value="1"/>
</dbReference>